<dbReference type="GO" id="GO:0005634">
    <property type="term" value="C:nucleus"/>
    <property type="evidence" value="ECO:0007669"/>
    <property type="project" value="TreeGrafter"/>
</dbReference>
<gene>
    <name evidence="11" type="ORF">WH47_01497</name>
</gene>
<dbReference type="InterPro" id="IPR001487">
    <property type="entry name" value="Bromodomain"/>
</dbReference>
<evidence type="ECO:0000256" key="6">
    <source>
        <dbReference type="PROSITE-ProRule" id="PRU00146"/>
    </source>
</evidence>
<dbReference type="PROSITE" id="PS50812">
    <property type="entry name" value="PWWP"/>
    <property type="match status" value="1"/>
</dbReference>
<feature type="region of interest" description="Disordered" evidence="7">
    <location>
        <begin position="790"/>
        <end position="862"/>
    </location>
</feature>
<dbReference type="GO" id="GO:0005737">
    <property type="term" value="C:cytoplasm"/>
    <property type="evidence" value="ECO:0007669"/>
    <property type="project" value="TreeGrafter"/>
</dbReference>
<dbReference type="CDD" id="cd15538">
    <property type="entry name" value="PHD_PRKCBP1"/>
    <property type="match status" value="1"/>
</dbReference>
<keyword evidence="4 5" id="KW-0103">Bromodomain</keyword>
<evidence type="ECO:0000313" key="12">
    <source>
        <dbReference type="Proteomes" id="UP000053825"/>
    </source>
</evidence>
<keyword evidence="2 6" id="KW-0863">Zinc-finger</keyword>
<feature type="region of interest" description="Disordered" evidence="7">
    <location>
        <begin position="1"/>
        <end position="60"/>
    </location>
</feature>
<dbReference type="InterPro" id="IPR019787">
    <property type="entry name" value="Znf_PHD-finger"/>
</dbReference>
<dbReference type="InterPro" id="IPR037967">
    <property type="entry name" value="ZMYND8_Bromo_dom"/>
</dbReference>
<evidence type="ECO:0000256" key="7">
    <source>
        <dbReference type="SAM" id="MobiDB-lite"/>
    </source>
</evidence>
<feature type="region of interest" description="Disordered" evidence="7">
    <location>
        <begin position="925"/>
        <end position="945"/>
    </location>
</feature>
<evidence type="ECO:0000259" key="8">
    <source>
        <dbReference type="PROSITE" id="PS50014"/>
    </source>
</evidence>
<dbReference type="InterPro" id="IPR011011">
    <property type="entry name" value="Znf_FYVE_PHD"/>
</dbReference>
<dbReference type="STRING" id="597456.A0A0L7R0D8"/>
<feature type="compositionally biased region" description="Polar residues" evidence="7">
    <location>
        <begin position="601"/>
        <end position="619"/>
    </location>
</feature>
<dbReference type="OrthoDB" id="298344at2759"/>
<dbReference type="InterPro" id="IPR001965">
    <property type="entry name" value="Znf_PHD"/>
</dbReference>
<feature type="region of interest" description="Disordered" evidence="7">
    <location>
        <begin position="485"/>
        <end position="532"/>
    </location>
</feature>
<dbReference type="PROSITE" id="PS50014">
    <property type="entry name" value="BROMODOMAIN_2"/>
    <property type="match status" value="1"/>
</dbReference>
<feature type="compositionally biased region" description="Basic residues" evidence="7">
    <location>
        <begin position="493"/>
        <end position="507"/>
    </location>
</feature>
<name>A0A0L7R0D8_9HYME</name>
<dbReference type="PROSITE" id="PS50016">
    <property type="entry name" value="ZF_PHD_2"/>
    <property type="match status" value="1"/>
</dbReference>
<dbReference type="GO" id="GO:0016301">
    <property type="term" value="F:kinase activity"/>
    <property type="evidence" value="ECO:0007669"/>
    <property type="project" value="UniProtKB-KW"/>
</dbReference>
<accession>A0A0L7R0D8</accession>
<evidence type="ECO:0000313" key="11">
    <source>
        <dbReference type="EMBL" id="KOC64329.1"/>
    </source>
</evidence>
<evidence type="ECO:0000256" key="4">
    <source>
        <dbReference type="ARBA" id="ARBA00023117"/>
    </source>
</evidence>
<reference evidence="11 12" key="1">
    <citation type="submission" date="2015-07" db="EMBL/GenBank/DDBJ databases">
        <title>The genome of Habropoda laboriosa.</title>
        <authorList>
            <person name="Pan H."/>
            <person name="Kapheim K."/>
        </authorList>
    </citation>
    <scope>NUCLEOTIDE SEQUENCE [LARGE SCALE GENOMIC DNA]</scope>
    <source>
        <strain evidence="11">0110345459</strain>
    </source>
</reference>
<dbReference type="Pfam" id="PF00439">
    <property type="entry name" value="Bromodomain"/>
    <property type="match status" value="1"/>
</dbReference>
<feature type="domain" description="Bromo" evidence="8">
    <location>
        <begin position="246"/>
        <end position="316"/>
    </location>
</feature>
<feature type="region of interest" description="Disordered" evidence="7">
    <location>
        <begin position="599"/>
        <end position="627"/>
    </location>
</feature>
<keyword evidence="1" id="KW-0479">Metal-binding</keyword>
<dbReference type="SMART" id="SM00297">
    <property type="entry name" value="BROMO"/>
    <property type="match status" value="1"/>
</dbReference>
<keyword evidence="12" id="KW-1185">Reference proteome</keyword>
<dbReference type="Gene3D" id="1.20.920.10">
    <property type="entry name" value="Bromodomain-like"/>
    <property type="match status" value="1"/>
</dbReference>
<evidence type="ECO:0000256" key="5">
    <source>
        <dbReference type="PROSITE-ProRule" id="PRU00035"/>
    </source>
</evidence>
<evidence type="ECO:0000259" key="9">
    <source>
        <dbReference type="PROSITE" id="PS50016"/>
    </source>
</evidence>
<proteinExistence type="predicted"/>
<dbReference type="Proteomes" id="UP000053825">
    <property type="component" value="Unassembled WGS sequence"/>
</dbReference>
<dbReference type="PANTHER" id="PTHR46453">
    <property type="entry name" value="PROTEIN KINASE C-BINDING PROTEIN 1"/>
    <property type="match status" value="1"/>
</dbReference>
<dbReference type="Gene3D" id="2.30.30.140">
    <property type="match status" value="1"/>
</dbReference>
<dbReference type="CDD" id="cd20160">
    <property type="entry name" value="PWWP_PRKCBP1"/>
    <property type="match status" value="1"/>
</dbReference>
<feature type="compositionally biased region" description="Gly residues" evidence="7">
    <location>
        <begin position="931"/>
        <end position="943"/>
    </location>
</feature>
<feature type="compositionally biased region" description="Polar residues" evidence="7">
    <location>
        <begin position="27"/>
        <end position="54"/>
    </location>
</feature>
<dbReference type="SUPFAM" id="SSF47370">
    <property type="entry name" value="Bromodomain"/>
    <property type="match status" value="1"/>
</dbReference>
<dbReference type="SUPFAM" id="SSF63748">
    <property type="entry name" value="Tudor/PWWP/MBT"/>
    <property type="match status" value="1"/>
</dbReference>
<organism evidence="11 12">
    <name type="scientific">Habropoda laboriosa</name>
    <dbReference type="NCBI Taxonomy" id="597456"/>
    <lineage>
        <taxon>Eukaryota</taxon>
        <taxon>Metazoa</taxon>
        <taxon>Ecdysozoa</taxon>
        <taxon>Arthropoda</taxon>
        <taxon>Hexapoda</taxon>
        <taxon>Insecta</taxon>
        <taxon>Pterygota</taxon>
        <taxon>Neoptera</taxon>
        <taxon>Endopterygota</taxon>
        <taxon>Hymenoptera</taxon>
        <taxon>Apocrita</taxon>
        <taxon>Aculeata</taxon>
        <taxon>Apoidea</taxon>
        <taxon>Anthophila</taxon>
        <taxon>Apidae</taxon>
        <taxon>Habropoda</taxon>
    </lineage>
</organism>
<keyword evidence="3" id="KW-0862">Zinc</keyword>
<dbReference type="Gene3D" id="3.30.40.10">
    <property type="entry name" value="Zinc/RING finger domain, C3HC4 (zinc finger)"/>
    <property type="match status" value="1"/>
</dbReference>
<dbReference type="CDD" id="cd05508">
    <property type="entry name" value="Bromo_RACK7"/>
    <property type="match status" value="1"/>
</dbReference>
<evidence type="ECO:0000259" key="10">
    <source>
        <dbReference type="PROSITE" id="PS50812"/>
    </source>
</evidence>
<dbReference type="EMBL" id="KQ414670">
    <property type="protein sequence ID" value="KOC64329.1"/>
    <property type="molecule type" value="Genomic_DNA"/>
</dbReference>
<dbReference type="PANTHER" id="PTHR46453:SF5">
    <property type="entry name" value="PROTEIN KINASE C-BINDING PROTEIN 1 ISOFORM X1"/>
    <property type="match status" value="1"/>
</dbReference>
<evidence type="ECO:0000256" key="3">
    <source>
        <dbReference type="ARBA" id="ARBA00022833"/>
    </source>
</evidence>
<dbReference type="Pfam" id="PF23460">
    <property type="entry name" value="ZMYND8_CC"/>
    <property type="match status" value="1"/>
</dbReference>
<feature type="compositionally biased region" description="Basic and acidic residues" evidence="7">
    <location>
        <begin position="509"/>
        <end position="526"/>
    </location>
</feature>
<dbReference type="InterPro" id="IPR000313">
    <property type="entry name" value="PWWP_dom"/>
</dbReference>
<dbReference type="InterPro" id="IPR013083">
    <property type="entry name" value="Znf_RING/FYVE/PHD"/>
</dbReference>
<dbReference type="Pfam" id="PF00855">
    <property type="entry name" value="PWWP"/>
    <property type="match status" value="1"/>
</dbReference>
<protein>
    <submittedName>
        <fullName evidence="11">Protein kinase C-binding protein 1</fullName>
    </submittedName>
</protein>
<dbReference type="GO" id="GO:0008270">
    <property type="term" value="F:zinc ion binding"/>
    <property type="evidence" value="ECO:0007669"/>
    <property type="project" value="UniProtKB-KW"/>
</dbReference>
<evidence type="ECO:0000256" key="1">
    <source>
        <dbReference type="ARBA" id="ARBA00022723"/>
    </source>
</evidence>
<keyword evidence="11" id="KW-0418">Kinase</keyword>
<dbReference type="SUPFAM" id="SSF57903">
    <property type="entry name" value="FYVE/PHD zinc finger"/>
    <property type="match status" value="1"/>
</dbReference>
<dbReference type="InterPro" id="IPR056987">
    <property type="entry name" value="ZMYND8_CC"/>
</dbReference>
<evidence type="ECO:0000256" key="2">
    <source>
        <dbReference type="ARBA" id="ARBA00022771"/>
    </source>
</evidence>
<dbReference type="SMART" id="SM00293">
    <property type="entry name" value="PWWP"/>
    <property type="match status" value="1"/>
</dbReference>
<feature type="domain" description="PWWP" evidence="10">
    <location>
        <begin position="367"/>
        <end position="419"/>
    </location>
</feature>
<dbReference type="InterPro" id="IPR044075">
    <property type="entry name" value="PRKCBP1_PHD"/>
</dbReference>
<feature type="domain" description="PHD-type" evidence="9">
    <location>
        <begin position="168"/>
        <end position="213"/>
    </location>
</feature>
<dbReference type="PRINTS" id="PR00503">
    <property type="entry name" value="BROMODOMAIN"/>
</dbReference>
<feature type="compositionally biased region" description="Low complexity" evidence="7">
    <location>
        <begin position="9"/>
        <end position="23"/>
    </location>
</feature>
<sequence>MASVETRKSSTSSSNPQSPVISKSQKEYSQLSNVQDEHNSINTVNKEGSKIVTTDTEDNANEELHVKSCDQKKNENEEDVIILENNKKEEKCNINKIEHVQDTESLNVTSSDFENDSKANKNENAKETAVKIGNSLKRTRRSFVTQEAELLLEETNSRSKRKKKNTSDRFCWRCHKESVEAQCSACPRSWHRKCIGMQQSTIQNWICGECASILRAENAETRSTAMAQLSVDQLCLLLKHVVERMREYPGSEPFWKPVELSEAPNYLDYVVKPMDLSLLESNVRSKLYGSTDAFMADAKWVQHNCIVFNTCGGVYTDTSKLTNAAKQMIKLARQEVSEIEACPDCYAHGRNLPRPQPAWFIEPCRRPHPLVWAKLKGFPFWPAKAMPRMNSQGFVDVRFFGEHDRAWVSPRDLYLYSEDPPVPLPRKRRLDMEECVKEITRHCRKLELVFGQFKFAPPKVQYNPHDPTQIKLMLPNYDPLHSNNCVSSQLSVPKKKPSFKKRLHVKSKSQSDSEKADNNSDTENKISNDFNAVTLTEANKTESTKSPSKLVQEADKLPKIETAAVTGVSSNQSMEKESKEYIQADKNVSAKLETVMKENTKPSTSKTNANHVNNESNTPKVEKNNNSEIAVNDNTKSLGNLSRQAVTSSKKHAVNNTEMAKKESLLKVNVQNKGDVSKNSLNSQENSLKTTESVATVYKPKTRIVDKLNAEKALKFITIEQNQKSNTIESTISIKEKDSTSFKDCNSKSSNDDNLKAPMISTSVNKTQVEVDVDVNDTHGKNAKDQSGMLVAGLNDGTSSTMKKSTGNLIGEKEKRNDVSIIQKASRDTPPQTSYQTKESKAKKSFPNKARDCPQLIPRSSTSALSNSIDSMVHISAHQVENCAEYQMLPPEAGPISARLYHGAQDLARKMARLMEEAYKEAAQETQNCESGGGGGGGGGGGAMSENHQVTVHFLRLQIERMRWQHQQQLAELKHNTGTSYSHKLKTILLCSSSIGYFLFQTEY</sequence>
<feature type="compositionally biased region" description="Polar residues" evidence="7">
    <location>
        <begin position="796"/>
        <end position="808"/>
    </location>
</feature>
<dbReference type="AlphaFoldDB" id="A0A0L7R0D8"/>
<keyword evidence="11" id="KW-0808">Transferase</keyword>
<dbReference type="SMART" id="SM00249">
    <property type="entry name" value="PHD"/>
    <property type="match status" value="1"/>
</dbReference>
<dbReference type="InterPro" id="IPR036427">
    <property type="entry name" value="Bromodomain-like_sf"/>
</dbReference>
<dbReference type="GO" id="GO:0003714">
    <property type="term" value="F:transcription corepressor activity"/>
    <property type="evidence" value="ECO:0007669"/>
    <property type="project" value="TreeGrafter"/>
</dbReference>